<reference evidence="2 3" key="1">
    <citation type="submission" date="2024-04" db="EMBL/GenBank/DDBJ databases">
        <title>Phyllosticta paracitricarpa is synonymous to the EU quarantine fungus P. citricarpa based on phylogenomic analyses.</title>
        <authorList>
            <consortium name="Lawrence Berkeley National Laboratory"/>
            <person name="Van Ingen-Buijs V.A."/>
            <person name="Van Westerhoven A.C."/>
            <person name="Haridas S."/>
            <person name="Skiadas P."/>
            <person name="Martin F."/>
            <person name="Groenewald J.Z."/>
            <person name="Crous P.W."/>
            <person name="Seidl M.F."/>
        </authorList>
    </citation>
    <scope>NUCLEOTIDE SEQUENCE [LARGE SCALE GENOMIC DNA]</scope>
    <source>
        <strain evidence="2 3">CBS 123371</strain>
    </source>
</reference>
<feature type="compositionally biased region" description="Basic and acidic residues" evidence="1">
    <location>
        <begin position="240"/>
        <end position="250"/>
    </location>
</feature>
<dbReference type="Proteomes" id="UP001363622">
    <property type="component" value="Unassembled WGS sequence"/>
</dbReference>
<name>A0ABR1KRB2_9PEZI</name>
<protein>
    <submittedName>
        <fullName evidence="2">Uncharacterized protein</fullName>
    </submittedName>
</protein>
<keyword evidence="3" id="KW-1185">Reference proteome</keyword>
<feature type="region of interest" description="Disordered" evidence="1">
    <location>
        <begin position="1"/>
        <end position="66"/>
    </location>
</feature>
<comment type="caution">
    <text evidence="2">The sequence shown here is derived from an EMBL/GenBank/DDBJ whole genome shotgun (WGS) entry which is preliminary data.</text>
</comment>
<evidence type="ECO:0000256" key="1">
    <source>
        <dbReference type="SAM" id="MobiDB-lite"/>
    </source>
</evidence>
<dbReference type="EMBL" id="JBBPHU010000004">
    <property type="protein sequence ID" value="KAK7518915.1"/>
    <property type="molecule type" value="Genomic_DNA"/>
</dbReference>
<proteinExistence type="predicted"/>
<accession>A0ABR1KRB2</accession>
<feature type="compositionally biased region" description="Polar residues" evidence="1">
    <location>
        <begin position="51"/>
        <end position="60"/>
    </location>
</feature>
<feature type="compositionally biased region" description="Gly residues" evidence="1">
    <location>
        <begin position="228"/>
        <end position="239"/>
    </location>
</feature>
<evidence type="ECO:0000313" key="3">
    <source>
        <dbReference type="Proteomes" id="UP001363622"/>
    </source>
</evidence>
<organism evidence="2 3">
    <name type="scientific">Phyllosticta citriasiana</name>
    <dbReference type="NCBI Taxonomy" id="595635"/>
    <lineage>
        <taxon>Eukaryota</taxon>
        <taxon>Fungi</taxon>
        <taxon>Dikarya</taxon>
        <taxon>Ascomycota</taxon>
        <taxon>Pezizomycotina</taxon>
        <taxon>Dothideomycetes</taxon>
        <taxon>Dothideomycetes incertae sedis</taxon>
        <taxon>Botryosphaeriales</taxon>
        <taxon>Phyllostictaceae</taxon>
        <taxon>Phyllosticta</taxon>
    </lineage>
</organism>
<evidence type="ECO:0000313" key="2">
    <source>
        <dbReference type="EMBL" id="KAK7518915.1"/>
    </source>
</evidence>
<feature type="region of interest" description="Disordered" evidence="1">
    <location>
        <begin position="228"/>
        <end position="250"/>
    </location>
</feature>
<gene>
    <name evidence="2" type="ORF">IWZ03DRAFT_359148</name>
</gene>
<sequence length="302" mass="32736">MDNSRHDMPPTTPRQQDLHAPTHPSLSLTPVSEDDNNFNVANESGDDSKRNAASNPNGSLYTPPILNSEAPPTAVSTQAFVQACTSHLFTVTREVSALWPRLFSTSSSYSPALSFAVITNNPNSNNNQENQHNTNTTTILTLIQRCQHLHFEAVELLKAVLRAEGDGALDLVVPLSKASGCAAPEADGEAEAEAEALRFRLGRRVLWLLARWSQVKWSFGIQLQGDGGGGGGGGVGGDGQHYDDERHDSGAEIFCDGDDDVCERRKGNEASTTLERPSQLLQRTPLQQLDSTKHEVKNVVQN</sequence>